<evidence type="ECO:0000313" key="2">
    <source>
        <dbReference type="Proteomes" id="UP000887540"/>
    </source>
</evidence>
<keyword evidence="1" id="KW-0472">Membrane</keyword>
<accession>A0A914E0Q6</accession>
<reference evidence="3" key="1">
    <citation type="submission" date="2022-11" db="UniProtKB">
        <authorList>
            <consortium name="WormBaseParasite"/>
        </authorList>
    </citation>
    <scope>IDENTIFICATION</scope>
</reference>
<keyword evidence="2" id="KW-1185">Reference proteome</keyword>
<evidence type="ECO:0000256" key="1">
    <source>
        <dbReference type="SAM" id="Phobius"/>
    </source>
</evidence>
<dbReference type="Proteomes" id="UP000887540">
    <property type="component" value="Unplaced"/>
</dbReference>
<proteinExistence type="predicted"/>
<keyword evidence="1" id="KW-1133">Transmembrane helix</keyword>
<dbReference type="AlphaFoldDB" id="A0A914E0Q6"/>
<evidence type="ECO:0000313" key="3">
    <source>
        <dbReference type="WBParaSite" id="ACRNAN_scaffold4995.g16029.t1"/>
    </source>
</evidence>
<organism evidence="2 3">
    <name type="scientific">Acrobeloides nanus</name>
    <dbReference type="NCBI Taxonomy" id="290746"/>
    <lineage>
        <taxon>Eukaryota</taxon>
        <taxon>Metazoa</taxon>
        <taxon>Ecdysozoa</taxon>
        <taxon>Nematoda</taxon>
        <taxon>Chromadorea</taxon>
        <taxon>Rhabditida</taxon>
        <taxon>Tylenchina</taxon>
        <taxon>Cephalobomorpha</taxon>
        <taxon>Cephaloboidea</taxon>
        <taxon>Cephalobidae</taxon>
        <taxon>Acrobeloides</taxon>
    </lineage>
</organism>
<feature type="transmembrane region" description="Helical" evidence="1">
    <location>
        <begin position="27"/>
        <end position="45"/>
    </location>
</feature>
<name>A0A914E0Q6_9BILA</name>
<sequence>MWPITDGNVAGNPWYALFVMTYNNLNLTLYQFSVILDTVCTLFMLKSYRIGMKKICYHVFMMHRWQFVTENTKSRTEKISPKVVVTIPKDCFDSRAKNITY</sequence>
<keyword evidence="1" id="KW-0812">Transmembrane</keyword>
<protein>
    <submittedName>
        <fullName evidence="3">Uncharacterized protein</fullName>
    </submittedName>
</protein>
<dbReference type="WBParaSite" id="ACRNAN_scaffold4995.g16029.t1">
    <property type="protein sequence ID" value="ACRNAN_scaffold4995.g16029.t1"/>
    <property type="gene ID" value="ACRNAN_scaffold4995.g16029"/>
</dbReference>